<feature type="domain" description="Calponin-homology (CH)" evidence="3">
    <location>
        <begin position="13"/>
        <end position="120"/>
    </location>
</feature>
<dbReference type="PANTHER" id="PTHR11915">
    <property type="entry name" value="SPECTRIN/FILAMIN RELATED CYTOSKELETAL PROTEIN"/>
    <property type="match status" value="1"/>
</dbReference>
<keyword evidence="1" id="KW-0677">Repeat</keyword>
<name>A0ABR2JYE9_9EUKA</name>
<sequence length="403" mass="46798">MSTQVSQTDDWIQLQINVFTRWVQNQLKNQPNIHIDSITKDLSNGVALVELAKILTHKETPRNWAEAPKRKVEMVQNCDLAVDMFWKDGVNLIGISGKDVTDNNEKLILGLVWSLILRYSIGKSVHQNSDEVKQNRIAKHNETQMLKDWAVERIENYPNINSNFTPYELSMCALLDSYVPDRINYYSLDPLDRDHNSELATNVMNDLGIPILIYPEDIKNHQSQVDDKTLLTQLSTMKYVLDEQEINNTYVSANGEKEDVESDSEFDEFSNRIVEENEMDQESQIKIDSFETTSSNERHIDINPFEQNQNNVEYHLTDNLLSEDALKVDSKEVKRNAVKGKYEKLNKTKGGSIFSFFNWLFTKVLKPVDSLIKQPPSHQRPYARVLNLNSPITPYYYYVDYYR</sequence>
<dbReference type="PROSITE" id="PS50021">
    <property type="entry name" value="CH"/>
    <property type="match status" value="1"/>
</dbReference>
<dbReference type="InterPro" id="IPR001715">
    <property type="entry name" value="CH_dom"/>
</dbReference>
<gene>
    <name evidence="4" type="ORF">M9Y10_042983</name>
</gene>
<dbReference type="SUPFAM" id="SSF47576">
    <property type="entry name" value="Calponin-homology domain, CH-domain"/>
    <property type="match status" value="1"/>
</dbReference>
<evidence type="ECO:0000256" key="2">
    <source>
        <dbReference type="ARBA" id="ARBA00023203"/>
    </source>
</evidence>
<comment type="caution">
    <text evidence="4">The sequence shown here is derived from an EMBL/GenBank/DDBJ whole genome shotgun (WGS) entry which is preliminary data.</text>
</comment>
<evidence type="ECO:0000256" key="1">
    <source>
        <dbReference type="ARBA" id="ARBA00022737"/>
    </source>
</evidence>
<accession>A0ABR2JYE9</accession>
<keyword evidence="5" id="KW-1185">Reference proteome</keyword>
<dbReference type="Gene3D" id="1.10.418.10">
    <property type="entry name" value="Calponin-like domain"/>
    <property type="match status" value="2"/>
</dbReference>
<dbReference type="InterPro" id="IPR001589">
    <property type="entry name" value="Actinin_actin-bd_CS"/>
</dbReference>
<dbReference type="PROSITE" id="PS00020">
    <property type="entry name" value="ACTININ_2"/>
    <property type="match status" value="1"/>
</dbReference>
<dbReference type="Pfam" id="PF00307">
    <property type="entry name" value="CH"/>
    <property type="match status" value="1"/>
</dbReference>
<protein>
    <submittedName>
        <fullName evidence="4">ERAD pathway</fullName>
    </submittedName>
</protein>
<evidence type="ECO:0000313" key="5">
    <source>
        <dbReference type="Proteomes" id="UP001470230"/>
    </source>
</evidence>
<organism evidence="4 5">
    <name type="scientific">Tritrichomonas musculus</name>
    <dbReference type="NCBI Taxonomy" id="1915356"/>
    <lineage>
        <taxon>Eukaryota</taxon>
        <taxon>Metamonada</taxon>
        <taxon>Parabasalia</taxon>
        <taxon>Tritrichomonadida</taxon>
        <taxon>Tritrichomonadidae</taxon>
        <taxon>Tritrichomonas</taxon>
    </lineage>
</organism>
<reference evidence="4 5" key="1">
    <citation type="submission" date="2024-04" db="EMBL/GenBank/DDBJ databases">
        <title>Tritrichomonas musculus Genome.</title>
        <authorList>
            <person name="Alves-Ferreira E."/>
            <person name="Grigg M."/>
            <person name="Lorenzi H."/>
            <person name="Galac M."/>
        </authorList>
    </citation>
    <scope>NUCLEOTIDE SEQUENCE [LARGE SCALE GENOMIC DNA]</scope>
    <source>
        <strain evidence="4 5">EAF2021</strain>
    </source>
</reference>
<dbReference type="Proteomes" id="UP001470230">
    <property type="component" value="Unassembled WGS sequence"/>
</dbReference>
<evidence type="ECO:0000313" key="4">
    <source>
        <dbReference type="EMBL" id="KAK8883882.1"/>
    </source>
</evidence>
<dbReference type="SMART" id="SM00033">
    <property type="entry name" value="CH"/>
    <property type="match status" value="1"/>
</dbReference>
<proteinExistence type="predicted"/>
<dbReference type="InterPro" id="IPR036872">
    <property type="entry name" value="CH_dom_sf"/>
</dbReference>
<dbReference type="EMBL" id="JAPFFF010000008">
    <property type="protein sequence ID" value="KAK8883882.1"/>
    <property type="molecule type" value="Genomic_DNA"/>
</dbReference>
<keyword evidence="2" id="KW-0009">Actin-binding</keyword>
<evidence type="ECO:0000259" key="3">
    <source>
        <dbReference type="PROSITE" id="PS50021"/>
    </source>
</evidence>